<dbReference type="AlphaFoldDB" id="X1RC01"/>
<feature type="non-terminal residue" evidence="1">
    <location>
        <position position="119"/>
    </location>
</feature>
<accession>X1RC01</accession>
<sequence length="119" mass="13818">MLQPGAGKATVKLELTKPVYEWWRIEPSVTKTVYEGSDLEIEWDVRLDTKTAVERRTAERIQGFTVGVLPIRQDISDLPAHYYWEDNLAFTVRRTPYGKEWKVRERGGRVSPKTLRPGE</sequence>
<name>X1RC01_9ZZZZ</name>
<comment type="caution">
    <text evidence="1">The sequence shown here is derived from an EMBL/GenBank/DDBJ whole genome shotgun (WGS) entry which is preliminary data.</text>
</comment>
<organism evidence="1">
    <name type="scientific">marine sediment metagenome</name>
    <dbReference type="NCBI Taxonomy" id="412755"/>
    <lineage>
        <taxon>unclassified sequences</taxon>
        <taxon>metagenomes</taxon>
        <taxon>ecological metagenomes</taxon>
    </lineage>
</organism>
<reference evidence="1" key="1">
    <citation type="journal article" date="2014" name="Front. Microbiol.">
        <title>High frequency of phylogenetically diverse reductive dehalogenase-homologous genes in deep subseafloor sedimentary metagenomes.</title>
        <authorList>
            <person name="Kawai M."/>
            <person name="Futagami T."/>
            <person name="Toyoda A."/>
            <person name="Takaki Y."/>
            <person name="Nishi S."/>
            <person name="Hori S."/>
            <person name="Arai W."/>
            <person name="Tsubouchi T."/>
            <person name="Morono Y."/>
            <person name="Uchiyama I."/>
            <person name="Ito T."/>
            <person name="Fujiyama A."/>
            <person name="Inagaki F."/>
            <person name="Takami H."/>
        </authorList>
    </citation>
    <scope>NUCLEOTIDE SEQUENCE</scope>
    <source>
        <strain evidence="1">Expedition CK06-06</strain>
    </source>
</reference>
<protein>
    <submittedName>
        <fullName evidence="1">Uncharacterized protein</fullName>
    </submittedName>
</protein>
<dbReference type="EMBL" id="BARV01035038">
    <property type="protein sequence ID" value="GAI53119.1"/>
    <property type="molecule type" value="Genomic_DNA"/>
</dbReference>
<gene>
    <name evidence="1" type="ORF">S06H3_54729</name>
</gene>
<evidence type="ECO:0000313" key="1">
    <source>
        <dbReference type="EMBL" id="GAI53119.1"/>
    </source>
</evidence>
<proteinExistence type="predicted"/>